<accession>A0A0D6EF32</accession>
<dbReference type="GO" id="GO:0006080">
    <property type="term" value="P:substituted mannan metabolic process"/>
    <property type="evidence" value="ECO:0007669"/>
    <property type="project" value="InterPro"/>
</dbReference>
<evidence type="ECO:0000313" key="7">
    <source>
        <dbReference type="EMBL" id="CEQ38579.1"/>
    </source>
</evidence>
<dbReference type="Gene3D" id="3.20.20.80">
    <property type="entry name" value="Glycosidases"/>
    <property type="match status" value="1"/>
</dbReference>
<organism evidence="7 8">
    <name type="scientific">Sporidiobolus salmonicolor</name>
    <name type="common">Yeast-like fungus</name>
    <name type="synonym">Sporobolomyces salmonicolor</name>
    <dbReference type="NCBI Taxonomy" id="5005"/>
    <lineage>
        <taxon>Eukaryota</taxon>
        <taxon>Fungi</taxon>
        <taxon>Dikarya</taxon>
        <taxon>Basidiomycota</taxon>
        <taxon>Pucciniomycotina</taxon>
        <taxon>Microbotryomycetes</taxon>
        <taxon>Sporidiobolales</taxon>
        <taxon>Sporidiobolaceae</taxon>
        <taxon>Sporobolomyces</taxon>
    </lineage>
</organism>
<gene>
    <name evidence="7" type="primary">SPOSA6832_00009</name>
</gene>
<feature type="domain" description="GH26" evidence="6">
    <location>
        <begin position="58"/>
        <end position="443"/>
    </location>
</feature>
<feature type="compositionally biased region" description="Low complexity" evidence="5">
    <location>
        <begin position="100"/>
        <end position="115"/>
    </location>
</feature>
<keyword evidence="8" id="KW-1185">Reference proteome</keyword>
<feature type="active site" description="Nucleophile" evidence="4">
    <location>
        <position position="377"/>
    </location>
</feature>
<evidence type="ECO:0000313" key="8">
    <source>
        <dbReference type="Proteomes" id="UP000243876"/>
    </source>
</evidence>
<dbReference type="SUPFAM" id="SSF51445">
    <property type="entry name" value="(Trans)glycosidases"/>
    <property type="match status" value="1"/>
</dbReference>
<dbReference type="InterPro" id="IPR000805">
    <property type="entry name" value="Glyco_hydro_26"/>
</dbReference>
<feature type="region of interest" description="Disordered" evidence="5">
    <location>
        <begin position="70"/>
        <end position="137"/>
    </location>
</feature>
<evidence type="ECO:0000256" key="2">
    <source>
        <dbReference type="ARBA" id="ARBA00022801"/>
    </source>
</evidence>
<dbReference type="InterPro" id="IPR017853">
    <property type="entry name" value="GH"/>
</dbReference>
<dbReference type="AlphaFoldDB" id="A0A0D6EF32"/>
<dbReference type="GO" id="GO:0016985">
    <property type="term" value="F:mannan endo-1,4-beta-mannosidase activity"/>
    <property type="evidence" value="ECO:0007669"/>
    <property type="project" value="InterPro"/>
</dbReference>
<feature type="active site" description="Proton donor" evidence="4">
    <location>
        <position position="226"/>
    </location>
</feature>
<evidence type="ECO:0000259" key="6">
    <source>
        <dbReference type="PROSITE" id="PS51764"/>
    </source>
</evidence>
<reference evidence="8" key="1">
    <citation type="submission" date="2015-02" db="EMBL/GenBank/DDBJ databases">
        <authorList>
            <person name="Gon?alves P."/>
        </authorList>
    </citation>
    <scope>NUCLEOTIDE SEQUENCE [LARGE SCALE GENOMIC DNA]</scope>
</reference>
<protein>
    <submittedName>
        <fullName evidence="7">SPOSA6832_00009-mRNA-1:cds</fullName>
    </submittedName>
</protein>
<proteinExistence type="inferred from homology"/>
<evidence type="ECO:0000256" key="4">
    <source>
        <dbReference type="PROSITE-ProRule" id="PRU01100"/>
    </source>
</evidence>
<name>A0A0D6EF32_SPOSA</name>
<dbReference type="PROSITE" id="PS51764">
    <property type="entry name" value="GH26"/>
    <property type="match status" value="1"/>
</dbReference>
<feature type="compositionally biased region" description="Basic and acidic residues" evidence="5">
    <location>
        <begin position="72"/>
        <end position="86"/>
    </location>
</feature>
<dbReference type="PANTHER" id="PTHR40079">
    <property type="entry name" value="MANNAN ENDO-1,4-BETA-MANNOSIDASE E-RELATED"/>
    <property type="match status" value="1"/>
</dbReference>
<dbReference type="OrthoDB" id="428177at2759"/>
<feature type="non-terminal residue" evidence="7">
    <location>
        <position position="1"/>
    </location>
</feature>
<sequence>MPRPSSPRCSSKRSRSTLKSTLATLAAAVTVAGLGVTTARAAPYEPAGDQVLLGMWFDSAELLSVRALDASGDGRKGRSARDREGPGEPTIGMSQRDGVRALATRGAAAAPAQRGATRRMSEPSRPRGPYSDSPSRINNNLGYNVPVFQIAQAIPLPKYNYTTGAGGAAPENQIELSATDAAVFLTVYPTSGFAAVTDDDFTALGQQILNYQQALNRTVFLRYAPEMQGTWMTYGMQPTEFNTSWHSMYNLVKAVAPETIMVWAPNTPQGYPYGQGGSQYAALSTADQAALDTNHDGQLTGADDAFSPYWPGTDVVDWIGLSIYYKGLYSDIENDVQPDGYCALVVNGTNPEDNSTITPWYNNYCAQYPDKACMFAEAGAAWHVNDDGPATQAALQQQWLKDCYPRIKLFMQFEYEKTETSNEGTDDLRDYRLLNNTDVLNEFKADLASLGTTFSWANSRAPPTSISSAGAPAPATNSAGSTVLQAITATTRAKPTGFPSLFGSTSDGTQRAEFIELGVMLAAGVVGAGWVMRNL</sequence>
<keyword evidence="2 4" id="KW-0378">Hydrolase</keyword>
<keyword evidence="3 4" id="KW-0326">Glycosidase</keyword>
<comment type="similarity">
    <text evidence="1 4">Belongs to the glycosyl hydrolase 26 family.</text>
</comment>
<evidence type="ECO:0000256" key="1">
    <source>
        <dbReference type="ARBA" id="ARBA00007754"/>
    </source>
</evidence>
<dbReference type="InterPro" id="IPR022790">
    <property type="entry name" value="GH26_dom"/>
</dbReference>
<dbReference type="Proteomes" id="UP000243876">
    <property type="component" value="Unassembled WGS sequence"/>
</dbReference>
<dbReference type="EMBL" id="CENE01000001">
    <property type="protein sequence ID" value="CEQ38579.1"/>
    <property type="molecule type" value="Genomic_DNA"/>
</dbReference>
<evidence type="ECO:0000256" key="3">
    <source>
        <dbReference type="ARBA" id="ARBA00023295"/>
    </source>
</evidence>
<evidence type="ECO:0000256" key="5">
    <source>
        <dbReference type="SAM" id="MobiDB-lite"/>
    </source>
</evidence>
<dbReference type="PANTHER" id="PTHR40079:SF4">
    <property type="entry name" value="GH26 DOMAIN-CONTAINING PROTEIN-RELATED"/>
    <property type="match status" value="1"/>
</dbReference>